<dbReference type="Pfam" id="PF07687">
    <property type="entry name" value="M20_dimer"/>
    <property type="match status" value="1"/>
</dbReference>
<proteinExistence type="inferred from homology"/>
<evidence type="ECO:0000256" key="1">
    <source>
        <dbReference type="ARBA" id="ARBA00006153"/>
    </source>
</evidence>
<sequence length="401" mass="43102">MEAGLALRSPLEAIRRFHDELTLLRRDLHAHPELGFEEVRTSGIVARGLELLGIEVHRGIGRTGLVGVIRGRRCDSGRMIGLRADMDALPMAEDNGFEHRSGKPGLMHGCGHDGHTAILLGTARYLAKTRNFDGTAVLIFQPAEEGLGGARAMMEDGLFDIFPCNAIYALHNWPGLPAGKVGINPGPMMAASDRFEIVIEGRGGHGAHPYQTIDPVVVAGQIITATQSIVARNVNPLDSAVVSICSVQAGNPGAMSVIPREARLVGTVRTFRRTVQEMVENRLRELAGSIAAAFGATATLMYDRIYPATINTPYEANFVADVASAMLGKDNVIRDLSPSMGAEDFSFMLQGRPGAYFRLGQGGAERGCFLHNSNYDFNDEVIPLGAGIMASLVERSMPVID</sequence>
<feature type="domain" description="Peptidase M20 dimerisation" evidence="4">
    <location>
        <begin position="194"/>
        <end position="289"/>
    </location>
</feature>
<dbReference type="SUPFAM" id="SSF53187">
    <property type="entry name" value="Zn-dependent exopeptidases"/>
    <property type="match status" value="1"/>
</dbReference>
<dbReference type="EC" id="3.-.-.-" evidence="5"/>
<dbReference type="SUPFAM" id="SSF55031">
    <property type="entry name" value="Bacterial exopeptidase dimerisation domain"/>
    <property type="match status" value="1"/>
</dbReference>
<dbReference type="InterPro" id="IPR011650">
    <property type="entry name" value="Peptidase_M20_dimer"/>
</dbReference>
<dbReference type="AlphaFoldDB" id="A0A3P4AZT5"/>
<dbReference type="EMBL" id="UWPJ01000014">
    <property type="protein sequence ID" value="VCU69564.1"/>
    <property type="molecule type" value="Genomic_DNA"/>
</dbReference>
<dbReference type="FunFam" id="3.30.70.360:FF:000014">
    <property type="entry name" value="N-acyl-L-amino acid amidohydrolase"/>
    <property type="match status" value="1"/>
</dbReference>
<dbReference type="InterPro" id="IPR017439">
    <property type="entry name" value="Amidohydrolase"/>
</dbReference>
<keyword evidence="2 5" id="KW-0378">Hydrolase</keyword>
<feature type="binding site" evidence="3">
    <location>
        <position position="371"/>
    </location>
    <ligand>
        <name>Mn(2+)</name>
        <dbReference type="ChEBI" id="CHEBI:29035"/>
        <label>2</label>
    </ligand>
</feature>
<dbReference type="GO" id="GO:0046872">
    <property type="term" value="F:metal ion binding"/>
    <property type="evidence" value="ECO:0007669"/>
    <property type="project" value="UniProtKB-KW"/>
</dbReference>
<keyword evidence="3" id="KW-0479">Metal-binding</keyword>
<dbReference type="InterPro" id="IPR036264">
    <property type="entry name" value="Bact_exopeptidase_dim_dom"/>
</dbReference>
<evidence type="ECO:0000313" key="6">
    <source>
        <dbReference type="Proteomes" id="UP000277294"/>
    </source>
</evidence>
<feature type="binding site" evidence="3">
    <location>
        <position position="112"/>
    </location>
    <ligand>
        <name>Mn(2+)</name>
        <dbReference type="ChEBI" id="CHEBI:29035"/>
        <label>2</label>
    </ligand>
</feature>
<dbReference type="Pfam" id="PF01546">
    <property type="entry name" value="Peptidase_M20"/>
    <property type="match status" value="1"/>
</dbReference>
<dbReference type="Gene3D" id="3.40.630.10">
    <property type="entry name" value="Zn peptidases"/>
    <property type="match status" value="1"/>
</dbReference>
<keyword evidence="3" id="KW-0464">Manganese</keyword>
<comment type="cofactor">
    <cofactor evidence="3">
        <name>Mn(2+)</name>
        <dbReference type="ChEBI" id="CHEBI:29035"/>
    </cofactor>
    <text evidence="3">The Mn(2+) ion enhances activity.</text>
</comment>
<dbReference type="PIRSF" id="PIRSF005962">
    <property type="entry name" value="Pept_M20D_amidohydro"/>
    <property type="match status" value="1"/>
</dbReference>
<dbReference type="CDD" id="cd05666">
    <property type="entry name" value="M20_Acy1-like"/>
    <property type="match status" value="1"/>
</dbReference>
<dbReference type="Gene3D" id="3.30.70.360">
    <property type="match status" value="1"/>
</dbReference>
<dbReference type="NCBIfam" id="TIGR01891">
    <property type="entry name" value="amidohydrolases"/>
    <property type="match status" value="1"/>
</dbReference>
<dbReference type="PANTHER" id="PTHR11014">
    <property type="entry name" value="PEPTIDASE M20 FAMILY MEMBER"/>
    <property type="match status" value="1"/>
</dbReference>
<evidence type="ECO:0000256" key="2">
    <source>
        <dbReference type="ARBA" id="ARBA00022801"/>
    </source>
</evidence>
<reference evidence="5 6" key="1">
    <citation type="submission" date="2018-10" db="EMBL/GenBank/DDBJ databases">
        <authorList>
            <person name="Criscuolo A."/>
        </authorList>
    </citation>
    <scope>NUCLEOTIDE SEQUENCE [LARGE SCALE GENOMIC DNA]</scope>
    <source>
        <strain evidence="5">DnA1</strain>
    </source>
</reference>
<name>A0A3P4AZT5_9BURK</name>
<organism evidence="5 6">
    <name type="scientific">Pigmentiphaga humi</name>
    <dbReference type="NCBI Taxonomy" id="2478468"/>
    <lineage>
        <taxon>Bacteria</taxon>
        <taxon>Pseudomonadati</taxon>
        <taxon>Pseudomonadota</taxon>
        <taxon>Betaproteobacteria</taxon>
        <taxon>Burkholderiales</taxon>
        <taxon>Alcaligenaceae</taxon>
        <taxon>Pigmentiphaga</taxon>
    </lineage>
</organism>
<evidence type="ECO:0000313" key="5">
    <source>
        <dbReference type="EMBL" id="VCU69564.1"/>
    </source>
</evidence>
<evidence type="ECO:0000256" key="3">
    <source>
        <dbReference type="PIRSR" id="PIRSR005962-1"/>
    </source>
</evidence>
<feature type="binding site" evidence="3">
    <location>
        <position position="171"/>
    </location>
    <ligand>
        <name>Mn(2+)</name>
        <dbReference type="ChEBI" id="CHEBI:29035"/>
        <label>2</label>
    </ligand>
</feature>
<dbReference type="GO" id="GO:0016787">
    <property type="term" value="F:hydrolase activity"/>
    <property type="evidence" value="ECO:0007669"/>
    <property type="project" value="UniProtKB-KW"/>
</dbReference>
<dbReference type="InterPro" id="IPR002933">
    <property type="entry name" value="Peptidase_M20"/>
</dbReference>
<dbReference type="Proteomes" id="UP000277294">
    <property type="component" value="Unassembled WGS sequence"/>
</dbReference>
<feature type="binding site" evidence="3">
    <location>
        <position position="110"/>
    </location>
    <ligand>
        <name>Mn(2+)</name>
        <dbReference type="ChEBI" id="CHEBI:29035"/>
        <label>2</label>
    </ligand>
</feature>
<dbReference type="PANTHER" id="PTHR11014:SF63">
    <property type="entry name" value="METALLOPEPTIDASE, PUTATIVE (AFU_ORTHOLOGUE AFUA_6G09600)-RELATED"/>
    <property type="match status" value="1"/>
</dbReference>
<protein>
    <submittedName>
        <fullName evidence="5">Putative hydrolase YxeP</fullName>
        <ecNumber evidence="5">3.-.-.-</ecNumber>
    </submittedName>
</protein>
<comment type="similarity">
    <text evidence="1">Belongs to the peptidase M20 family.</text>
</comment>
<accession>A0A3P4AZT5</accession>
<gene>
    <name evidence="5" type="primary">yxeP_1</name>
    <name evidence="5" type="ORF">PIGHUM_01627</name>
</gene>
<evidence type="ECO:0000259" key="4">
    <source>
        <dbReference type="Pfam" id="PF07687"/>
    </source>
</evidence>
<keyword evidence="6" id="KW-1185">Reference proteome</keyword>
<feature type="binding site" evidence="3">
    <location>
        <position position="145"/>
    </location>
    <ligand>
        <name>Mn(2+)</name>
        <dbReference type="ChEBI" id="CHEBI:29035"/>
        <label>2</label>
    </ligand>
</feature>